<accession>A0A562RLG6</accession>
<protein>
    <recommendedName>
        <fullName evidence="1">Cyanophycin synthase-like N-terminal domain-containing protein</fullName>
    </recommendedName>
</protein>
<evidence type="ECO:0000313" key="3">
    <source>
        <dbReference type="Proteomes" id="UP000318431"/>
    </source>
</evidence>
<evidence type="ECO:0000313" key="2">
    <source>
        <dbReference type="EMBL" id="TWI69888.1"/>
    </source>
</evidence>
<dbReference type="RefSeq" id="WP_145647605.1">
    <property type="nucleotide sequence ID" value="NZ_VLLB01000001.1"/>
</dbReference>
<name>A0A562RLG6_9BURK</name>
<dbReference type="Pfam" id="PF18921">
    <property type="entry name" value="Cyanophycin_syn"/>
    <property type="match status" value="1"/>
</dbReference>
<feature type="domain" description="Cyanophycin synthase-like N-terminal" evidence="1">
    <location>
        <begin position="25"/>
        <end position="141"/>
    </location>
</feature>
<sequence>MNIVDQRYLDGTNRYCTEPCLLSILDLGHPAPYSTADMDRLRARLKSVLPGLRQGRSLIGVVGEDMSPADDDANCDGLQLARLIQGVAIELHRLAGDEVMIGFVGRVPKMAGRYRLILPFRCGTVANASLSLAIGLIDALLAGREFALNEGLDELRRVAIGAEHLPAAASVVPSAPEVRVDAVAARAMANRAFSARSNASRIAA</sequence>
<dbReference type="AlphaFoldDB" id="A0A562RLG6"/>
<keyword evidence="3" id="KW-1185">Reference proteome</keyword>
<comment type="caution">
    <text evidence="2">The sequence shown here is derived from an EMBL/GenBank/DDBJ whole genome shotgun (WGS) entry which is preliminary data.</text>
</comment>
<dbReference type="Proteomes" id="UP000318431">
    <property type="component" value="Unassembled WGS sequence"/>
</dbReference>
<organism evidence="2 3">
    <name type="scientific">Pseudoduganella lurida</name>
    <dbReference type="NCBI Taxonomy" id="1036180"/>
    <lineage>
        <taxon>Bacteria</taxon>
        <taxon>Pseudomonadati</taxon>
        <taxon>Pseudomonadota</taxon>
        <taxon>Betaproteobacteria</taxon>
        <taxon>Burkholderiales</taxon>
        <taxon>Oxalobacteraceae</taxon>
        <taxon>Telluria group</taxon>
        <taxon>Pseudoduganella</taxon>
    </lineage>
</organism>
<dbReference type="OrthoDB" id="8753370at2"/>
<proteinExistence type="predicted"/>
<evidence type="ECO:0000259" key="1">
    <source>
        <dbReference type="Pfam" id="PF18921"/>
    </source>
</evidence>
<dbReference type="InterPro" id="IPR044019">
    <property type="entry name" value="Cyanophycin_syn_N"/>
</dbReference>
<reference evidence="2 3" key="1">
    <citation type="journal article" date="2015" name="Stand. Genomic Sci.">
        <title>Genomic Encyclopedia of Bacterial and Archaeal Type Strains, Phase III: the genomes of soil and plant-associated and newly described type strains.</title>
        <authorList>
            <person name="Whitman W.B."/>
            <person name="Woyke T."/>
            <person name="Klenk H.P."/>
            <person name="Zhou Y."/>
            <person name="Lilburn T.G."/>
            <person name="Beck B.J."/>
            <person name="De Vos P."/>
            <person name="Vandamme P."/>
            <person name="Eisen J.A."/>
            <person name="Garrity G."/>
            <person name="Hugenholtz P."/>
            <person name="Kyrpides N.C."/>
        </authorList>
    </citation>
    <scope>NUCLEOTIDE SEQUENCE [LARGE SCALE GENOMIC DNA]</scope>
    <source>
        <strain evidence="2 3">CGMCC 1.10822</strain>
    </source>
</reference>
<gene>
    <name evidence="2" type="ORF">IP91_00962</name>
</gene>
<dbReference type="EMBL" id="VLLB01000001">
    <property type="protein sequence ID" value="TWI69888.1"/>
    <property type="molecule type" value="Genomic_DNA"/>
</dbReference>